<dbReference type="InterPro" id="IPR051604">
    <property type="entry name" value="Ergot_Alk_Oxidoreductase"/>
</dbReference>
<dbReference type="Proteomes" id="UP001240171">
    <property type="component" value="Unassembled WGS sequence"/>
</dbReference>
<dbReference type="PANTHER" id="PTHR43162">
    <property type="match status" value="1"/>
</dbReference>
<dbReference type="Gene3D" id="3.90.25.10">
    <property type="entry name" value="UDP-galactose 4-epimerase, domain 1"/>
    <property type="match status" value="1"/>
</dbReference>
<accession>A0ABT9CAU7</accession>
<dbReference type="PANTHER" id="PTHR43162:SF1">
    <property type="entry name" value="PRESTALK A DIFFERENTIATION PROTEIN A"/>
    <property type="match status" value="1"/>
</dbReference>
<dbReference type="SUPFAM" id="SSF51735">
    <property type="entry name" value="NAD(P)-binding Rossmann-fold domains"/>
    <property type="match status" value="1"/>
</dbReference>
<dbReference type="InterPro" id="IPR036291">
    <property type="entry name" value="NAD(P)-bd_dom_sf"/>
</dbReference>
<protein>
    <submittedName>
        <fullName evidence="2">NAD(P)H-binding protein</fullName>
    </submittedName>
</protein>
<dbReference type="InterPro" id="IPR016040">
    <property type="entry name" value="NAD(P)-bd_dom"/>
</dbReference>
<proteinExistence type="predicted"/>
<evidence type="ECO:0000259" key="1">
    <source>
        <dbReference type="Pfam" id="PF13460"/>
    </source>
</evidence>
<comment type="caution">
    <text evidence="2">The sequence shown here is derived from an EMBL/GenBank/DDBJ whole genome shotgun (WGS) entry which is preliminary data.</text>
</comment>
<keyword evidence="3" id="KW-1185">Reference proteome</keyword>
<organism evidence="2 3">
    <name type="scientific">Paenibacillus lacisoli</name>
    <dbReference type="NCBI Taxonomy" id="3064525"/>
    <lineage>
        <taxon>Bacteria</taxon>
        <taxon>Bacillati</taxon>
        <taxon>Bacillota</taxon>
        <taxon>Bacilli</taxon>
        <taxon>Bacillales</taxon>
        <taxon>Paenibacillaceae</taxon>
        <taxon>Paenibacillus</taxon>
    </lineage>
</organism>
<dbReference type="RefSeq" id="WP_305023575.1">
    <property type="nucleotide sequence ID" value="NZ_JAUQTB010000003.1"/>
</dbReference>
<dbReference type="Gene3D" id="3.40.50.720">
    <property type="entry name" value="NAD(P)-binding Rossmann-like Domain"/>
    <property type="match status" value="1"/>
</dbReference>
<dbReference type="EMBL" id="JAUQTB010000003">
    <property type="protein sequence ID" value="MDO7906379.1"/>
    <property type="molecule type" value="Genomic_DNA"/>
</dbReference>
<sequence length="282" mass="30996">MSEFRRTLVTASNGKTGRRITERMEQLGAQVRKAVRRANPELPDEIGFDWYDPATHSAALEGADSVYLVAPLMDMHPAEVMGPFVEKAVKAGVRRFVFLGSASIDADGPVMGEVHKLLINHAPEWTILRPSYFMENFSEGPYRASILQEGRLYSAAGDGRIGFVSADDIAAVAVQALTAAHPLQRELIITGPQAITYGDAARIIGDALGRTVEHVHLTDQEFLEGMIRAGMTEAYANMMLGLEHRIRLEGSEDQTADTVLQVTGEAPVSFERFVQQNAEKWI</sequence>
<gene>
    <name evidence="2" type="ORF">Q5741_08110</name>
</gene>
<reference evidence="2 3" key="1">
    <citation type="submission" date="2023-07" db="EMBL/GenBank/DDBJ databases">
        <title>Paenibacillus sp. JX-17 nov. isolated from soil.</title>
        <authorList>
            <person name="Wan Y."/>
            <person name="Liu B."/>
        </authorList>
    </citation>
    <scope>NUCLEOTIDE SEQUENCE [LARGE SCALE GENOMIC DNA]</scope>
    <source>
        <strain evidence="2 3">JX-17</strain>
    </source>
</reference>
<evidence type="ECO:0000313" key="3">
    <source>
        <dbReference type="Proteomes" id="UP001240171"/>
    </source>
</evidence>
<feature type="domain" description="NAD(P)-binding" evidence="1">
    <location>
        <begin position="13"/>
        <end position="178"/>
    </location>
</feature>
<name>A0ABT9CAU7_9BACL</name>
<dbReference type="Pfam" id="PF13460">
    <property type="entry name" value="NAD_binding_10"/>
    <property type="match status" value="1"/>
</dbReference>
<evidence type="ECO:0000313" key="2">
    <source>
        <dbReference type="EMBL" id="MDO7906379.1"/>
    </source>
</evidence>